<comment type="caution">
    <text evidence="1">The sequence shown here is derived from an EMBL/GenBank/DDBJ whole genome shotgun (WGS) entry which is preliminary data.</text>
</comment>
<dbReference type="EMBL" id="CM042037">
    <property type="protein sequence ID" value="KAI3741264.1"/>
    <property type="molecule type" value="Genomic_DNA"/>
</dbReference>
<evidence type="ECO:0000313" key="2">
    <source>
        <dbReference type="Proteomes" id="UP001056120"/>
    </source>
</evidence>
<gene>
    <name evidence="1" type="ORF">L1987_58935</name>
</gene>
<evidence type="ECO:0000313" key="1">
    <source>
        <dbReference type="EMBL" id="KAI3741264.1"/>
    </source>
</evidence>
<reference evidence="1 2" key="2">
    <citation type="journal article" date="2022" name="Mol. Ecol. Resour.">
        <title>The genomes of chicory, endive, great burdock and yacon provide insights into Asteraceae paleo-polyploidization history and plant inulin production.</title>
        <authorList>
            <person name="Fan W."/>
            <person name="Wang S."/>
            <person name="Wang H."/>
            <person name="Wang A."/>
            <person name="Jiang F."/>
            <person name="Liu H."/>
            <person name="Zhao H."/>
            <person name="Xu D."/>
            <person name="Zhang Y."/>
        </authorList>
    </citation>
    <scope>NUCLEOTIDE SEQUENCE [LARGE SCALE GENOMIC DNA]</scope>
    <source>
        <strain evidence="2">cv. Yunnan</strain>
        <tissue evidence="1">Leaves</tissue>
    </source>
</reference>
<keyword evidence="2" id="KW-1185">Reference proteome</keyword>
<protein>
    <submittedName>
        <fullName evidence="1">Uncharacterized protein</fullName>
    </submittedName>
</protein>
<accession>A0ACB9D3T5</accession>
<proteinExistence type="predicted"/>
<sequence length="233" mass="26117">MAHNFLILLTIFVSLTVTASGRLITNTNSSTTLINDGVHESILRLNPTNEIELCEQTYGFMPCTTTVLGNVFLILGYGYLMFLAATYLSAGSELMLEILGLGIFSSLFLPILGALPDAMLILEEDEQFCPISVLDFSQHDEETFSPFHQIPNFIRDELITTKGVKHNGEFESRVLSIAKSWVRGEGDGSLEWGMDERVNWNDFEDDQEAIGIEMEKIVLNYLLDELSMELVSF</sequence>
<reference evidence="2" key="1">
    <citation type="journal article" date="2022" name="Mol. Ecol. Resour.">
        <title>The genomes of chicory, endive, great burdock and yacon provide insights into Asteraceae palaeo-polyploidization history and plant inulin production.</title>
        <authorList>
            <person name="Fan W."/>
            <person name="Wang S."/>
            <person name="Wang H."/>
            <person name="Wang A."/>
            <person name="Jiang F."/>
            <person name="Liu H."/>
            <person name="Zhao H."/>
            <person name="Xu D."/>
            <person name="Zhang Y."/>
        </authorList>
    </citation>
    <scope>NUCLEOTIDE SEQUENCE [LARGE SCALE GENOMIC DNA]</scope>
    <source>
        <strain evidence="2">cv. Yunnan</strain>
    </source>
</reference>
<organism evidence="1 2">
    <name type="scientific">Smallanthus sonchifolius</name>
    <dbReference type="NCBI Taxonomy" id="185202"/>
    <lineage>
        <taxon>Eukaryota</taxon>
        <taxon>Viridiplantae</taxon>
        <taxon>Streptophyta</taxon>
        <taxon>Embryophyta</taxon>
        <taxon>Tracheophyta</taxon>
        <taxon>Spermatophyta</taxon>
        <taxon>Magnoliopsida</taxon>
        <taxon>eudicotyledons</taxon>
        <taxon>Gunneridae</taxon>
        <taxon>Pentapetalae</taxon>
        <taxon>asterids</taxon>
        <taxon>campanulids</taxon>
        <taxon>Asterales</taxon>
        <taxon>Asteraceae</taxon>
        <taxon>Asteroideae</taxon>
        <taxon>Heliantheae alliance</taxon>
        <taxon>Millerieae</taxon>
        <taxon>Smallanthus</taxon>
    </lineage>
</organism>
<name>A0ACB9D3T5_9ASTR</name>
<dbReference type="Proteomes" id="UP001056120">
    <property type="component" value="Linkage Group LG20"/>
</dbReference>